<dbReference type="InterPro" id="IPR014044">
    <property type="entry name" value="CAP_dom"/>
</dbReference>
<dbReference type="InterPro" id="IPR018244">
    <property type="entry name" value="Allrgn_V5/Tpx1_CS"/>
</dbReference>
<dbReference type="AlphaFoldDB" id="A0AAN8QI06"/>
<dbReference type="InterPro" id="IPR001283">
    <property type="entry name" value="CRISP-related"/>
</dbReference>
<organism evidence="3 4">
    <name type="scientific">Patella caerulea</name>
    <name type="common">Rayed Mediterranean limpet</name>
    <dbReference type="NCBI Taxonomy" id="87958"/>
    <lineage>
        <taxon>Eukaryota</taxon>
        <taxon>Metazoa</taxon>
        <taxon>Spiralia</taxon>
        <taxon>Lophotrochozoa</taxon>
        <taxon>Mollusca</taxon>
        <taxon>Gastropoda</taxon>
        <taxon>Patellogastropoda</taxon>
        <taxon>Patelloidea</taxon>
        <taxon>Patellidae</taxon>
        <taxon>Patella</taxon>
    </lineage>
</organism>
<feature type="region of interest" description="Disordered" evidence="1">
    <location>
        <begin position="279"/>
        <end position="361"/>
    </location>
</feature>
<feature type="compositionally biased region" description="Basic and acidic residues" evidence="1">
    <location>
        <begin position="218"/>
        <end position="227"/>
    </location>
</feature>
<gene>
    <name evidence="3" type="ORF">SNE40_001386</name>
</gene>
<feature type="compositionally biased region" description="Basic and acidic residues" evidence="1">
    <location>
        <begin position="279"/>
        <end position="296"/>
    </location>
</feature>
<dbReference type="CDD" id="cd05382">
    <property type="entry name" value="CAP_GAPR1-like"/>
    <property type="match status" value="2"/>
</dbReference>
<evidence type="ECO:0000313" key="4">
    <source>
        <dbReference type="Proteomes" id="UP001347796"/>
    </source>
</evidence>
<dbReference type="PRINTS" id="PR00838">
    <property type="entry name" value="V5ALLERGEN"/>
</dbReference>
<dbReference type="EMBL" id="JAZGQO010000001">
    <property type="protein sequence ID" value="KAK6196094.1"/>
    <property type="molecule type" value="Genomic_DNA"/>
</dbReference>
<dbReference type="Proteomes" id="UP001347796">
    <property type="component" value="Unassembled WGS sequence"/>
</dbReference>
<dbReference type="Pfam" id="PF00188">
    <property type="entry name" value="CAP"/>
    <property type="match status" value="2"/>
</dbReference>
<accession>A0AAN8QI06</accession>
<sequence length="514" mass="56674">MNFIKNRIGQQKPTVMDRKFIDEVVAAHNAYRSCHQAGPLSQSRELSITAQKWADQLASTNSFQHSNSSHRGQPLGENIAMKWSSRPDAYTGQEVTDQWYGEVKMYTFGGEPRTLNSGHFTQVVWKGSKEIGVGKAQTRDGKIIVVANYLPAGNMIGEYSYNVLPPKDGKITLPQPAREKPHTTFGGGDFSSVSRFNNNTEFPKGEKYGNNSSSTTHSFDDFNDMKRSLFGGSGYPTESISTRGYQSRGESRSTRTFTVTEGHGANKVTKIIEEETITKPDGSKITNRKETVKNDNDGNQQGFGSFGNKPFANSGSDRFRGIDPSSFDTRGGIGNFGGRFNRNASDKPSTNKDYFSGSRQNPQTMTQFIDGCVRAHNALRTKHGVPGLKHCPELSDYAQKWAEQLAATDSFQHSQCNLKGQRLGENIACKWSSGGGDYTSEEAVEQWYSEISKHDYSSQRSLGTGHFTQVVWKDSKEVGIGKARAAGGKIVVVASYRPAGNVIGHYKENVFPPK</sequence>
<dbReference type="GO" id="GO:0005576">
    <property type="term" value="C:extracellular region"/>
    <property type="evidence" value="ECO:0007669"/>
    <property type="project" value="InterPro"/>
</dbReference>
<protein>
    <recommendedName>
        <fullName evidence="2">SCP domain-containing protein</fullName>
    </recommendedName>
</protein>
<feature type="region of interest" description="Disordered" evidence="1">
    <location>
        <begin position="173"/>
        <end position="257"/>
    </location>
</feature>
<evidence type="ECO:0000256" key="1">
    <source>
        <dbReference type="SAM" id="MobiDB-lite"/>
    </source>
</evidence>
<dbReference type="InterPro" id="IPR002413">
    <property type="entry name" value="V5_allergen-like"/>
</dbReference>
<proteinExistence type="predicted"/>
<comment type="caution">
    <text evidence="3">The sequence shown here is derived from an EMBL/GenBank/DDBJ whole genome shotgun (WGS) entry which is preliminary data.</text>
</comment>
<keyword evidence="4" id="KW-1185">Reference proteome</keyword>
<dbReference type="PRINTS" id="PR00837">
    <property type="entry name" value="V5TPXLIKE"/>
</dbReference>
<dbReference type="PANTHER" id="PTHR10334">
    <property type="entry name" value="CYSTEINE-RICH SECRETORY PROTEIN-RELATED"/>
    <property type="match status" value="1"/>
</dbReference>
<feature type="compositionally biased region" description="Polar residues" evidence="1">
    <location>
        <begin position="236"/>
        <end position="245"/>
    </location>
</feature>
<feature type="compositionally biased region" description="Polar residues" evidence="1">
    <location>
        <begin position="191"/>
        <end position="201"/>
    </location>
</feature>
<feature type="domain" description="SCP" evidence="2">
    <location>
        <begin position="19"/>
        <end position="157"/>
    </location>
</feature>
<dbReference type="InterPro" id="IPR034113">
    <property type="entry name" value="SCP_GAPR1-like"/>
</dbReference>
<feature type="domain" description="SCP" evidence="2">
    <location>
        <begin position="367"/>
        <end position="504"/>
    </location>
</feature>
<name>A0AAN8QI06_PATCE</name>
<dbReference type="SUPFAM" id="SSF55797">
    <property type="entry name" value="PR-1-like"/>
    <property type="match status" value="2"/>
</dbReference>
<feature type="compositionally biased region" description="Polar residues" evidence="1">
    <location>
        <begin position="346"/>
        <end position="361"/>
    </location>
</feature>
<evidence type="ECO:0000313" key="3">
    <source>
        <dbReference type="EMBL" id="KAK6196094.1"/>
    </source>
</evidence>
<dbReference type="FunFam" id="3.40.33.10:FF:000002">
    <property type="entry name" value="Golgi-associated plant pathogenesis-related protein 1"/>
    <property type="match status" value="2"/>
</dbReference>
<dbReference type="SMART" id="SM00198">
    <property type="entry name" value="SCP"/>
    <property type="match status" value="2"/>
</dbReference>
<evidence type="ECO:0000259" key="2">
    <source>
        <dbReference type="SMART" id="SM00198"/>
    </source>
</evidence>
<dbReference type="Gene3D" id="3.40.33.10">
    <property type="entry name" value="CAP"/>
    <property type="match status" value="2"/>
</dbReference>
<dbReference type="PROSITE" id="PS01009">
    <property type="entry name" value="CRISP_1"/>
    <property type="match status" value="2"/>
</dbReference>
<reference evidence="3 4" key="1">
    <citation type="submission" date="2024-01" db="EMBL/GenBank/DDBJ databases">
        <title>The genome of the rayed Mediterranean limpet Patella caerulea (Linnaeus, 1758).</title>
        <authorList>
            <person name="Anh-Thu Weber A."/>
            <person name="Halstead-Nussloch G."/>
        </authorList>
    </citation>
    <scope>NUCLEOTIDE SEQUENCE [LARGE SCALE GENOMIC DNA]</scope>
    <source>
        <strain evidence="3">AATW-2023a</strain>
        <tissue evidence="3">Whole specimen</tissue>
    </source>
</reference>
<dbReference type="InterPro" id="IPR035940">
    <property type="entry name" value="CAP_sf"/>
</dbReference>